<keyword evidence="4" id="KW-1185">Reference proteome</keyword>
<dbReference type="PROSITE" id="PS00028">
    <property type="entry name" value="ZINC_FINGER_C2H2_1"/>
    <property type="match status" value="1"/>
</dbReference>
<gene>
    <name evidence="3" type="ORF">PEVE_00011351</name>
</gene>
<feature type="non-terminal residue" evidence="3">
    <location>
        <position position="890"/>
    </location>
</feature>
<evidence type="ECO:0000256" key="1">
    <source>
        <dbReference type="SAM" id="Coils"/>
    </source>
</evidence>
<evidence type="ECO:0000313" key="3">
    <source>
        <dbReference type="EMBL" id="CAH3177683.1"/>
    </source>
</evidence>
<dbReference type="InterPro" id="IPR013087">
    <property type="entry name" value="Znf_C2H2_type"/>
</dbReference>
<feature type="non-terminal residue" evidence="3">
    <location>
        <position position="1"/>
    </location>
</feature>
<dbReference type="EMBL" id="CALNXI010001818">
    <property type="protein sequence ID" value="CAH3177683.1"/>
    <property type="molecule type" value="Genomic_DNA"/>
</dbReference>
<protein>
    <recommendedName>
        <fullName evidence="2">C2H2-type domain-containing protein</fullName>
    </recommendedName>
</protein>
<comment type="caution">
    <text evidence="3">The sequence shown here is derived from an EMBL/GenBank/DDBJ whole genome shotgun (WGS) entry which is preliminary data.</text>
</comment>
<reference evidence="3 4" key="1">
    <citation type="submission" date="2022-05" db="EMBL/GenBank/DDBJ databases">
        <authorList>
            <consortium name="Genoscope - CEA"/>
            <person name="William W."/>
        </authorList>
    </citation>
    <scope>NUCLEOTIDE SEQUENCE [LARGE SCALE GENOMIC DNA]</scope>
</reference>
<organism evidence="3 4">
    <name type="scientific">Porites evermanni</name>
    <dbReference type="NCBI Taxonomy" id="104178"/>
    <lineage>
        <taxon>Eukaryota</taxon>
        <taxon>Metazoa</taxon>
        <taxon>Cnidaria</taxon>
        <taxon>Anthozoa</taxon>
        <taxon>Hexacorallia</taxon>
        <taxon>Scleractinia</taxon>
        <taxon>Fungiina</taxon>
        <taxon>Poritidae</taxon>
        <taxon>Porites</taxon>
    </lineage>
</organism>
<dbReference type="PANTHER" id="PTHR33845">
    <property type="entry name" value="C2H2-TYPE DOMAIN-CONTAINING PROTEIN"/>
    <property type="match status" value="1"/>
</dbReference>
<proteinExistence type="predicted"/>
<feature type="coiled-coil region" evidence="1">
    <location>
        <begin position="443"/>
        <end position="470"/>
    </location>
</feature>
<accession>A0ABN8RFJ2</accession>
<evidence type="ECO:0000259" key="2">
    <source>
        <dbReference type="PROSITE" id="PS00028"/>
    </source>
</evidence>
<dbReference type="PANTHER" id="PTHR33845:SF1">
    <property type="entry name" value="C2H2-TYPE DOMAIN-CONTAINING PROTEIN"/>
    <property type="match status" value="1"/>
</dbReference>
<sequence>KGLAYKKCKGQKQKKADTFSFSLYKTKLVKNIRKPESEVFEDDIAEELETSLSRPRRVQVQPGEYYRLESHLDDIMTPIPALMRSLCLDEEEEEEYLPTPTPNRGLEVLNQHIERLSGGRISPVRFQLTQPIQDVARSTRSYIRRKSKELVGTTLECIAPGQSNELLALVANPTPIEPEPVNNIMATLLSLYEGATSWYTKMTILSIFAQHYTKTQLKELVPGLTTWRTDQAIKHAVVVGAGHSEVREPVMRYRLEGEKVDHFLDFISSPHYLQDVAYVRTVISSRMVKLYQLYCSEVGFQPLGRSTLFSILKICAASQKKSLAGLDNVTSEGASAFDTLEKVVETMTSLGSSLQWADNVRQRVRAAKRYLKADYKLHVLEESPCADHCIRFALSSDDVQYKTACDHEHTMQCDRCLDCANVAHDIISGLESGDISFSYQEQKEELKYDIEKATERIMDWKSHIVRATNQEKAKINILDNLTERQVLVVMDWAMKWLPRSYRETQAEWFGKKGVSWHVSACITRPDNEEAEFDVRTFVHILDKGNQDWFAVLSILEDLVQQLKRLSPLLKELFLRSDNAGCYQNAALLISAPTITRTRGLALKNYSFSEANSGKDVCDRKIAPLKAHIGRYLNEGHDVITARQLKEAIDSYGGIKGCRASVIELNTRKQTTNAPKLSGISQLNNFEYTEDGGMTVSKAFKVGETGVKVILPFCDPVNATGLLTKASTRPPGDQTKQTVVSPTNDEGLPWFTCPEQGCINTFRKNQTLQRHLDFGRHEIKLHEESQYDQIRHKWAEHCLSLKPQNPSCALTASSSFGVTEKNVLCMGWAQTKSKRRSRFSVKVKNYLLEQFMIGEETGRKVTPAEASARMRTVRTEEGARIFGKTSGSLPN</sequence>
<name>A0ABN8RFJ2_9CNID</name>
<evidence type="ECO:0000313" key="4">
    <source>
        <dbReference type="Proteomes" id="UP001159427"/>
    </source>
</evidence>
<keyword evidence="1" id="KW-0175">Coiled coil</keyword>
<dbReference type="Proteomes" id="UP001159427">
    <property type="component" value="Unassembled WGS sequence"/>
</dbReference>
<feature type="domain" description="C2H2-type" evidence="2">
    <location>
        <begin position="752"/>
        <end position="776"/>
    </location>
</feature>